<dbReference type="InterPro" id="IPR036513">
    <property type="entry name" value="STAS_dom_sf"/>
</dbReference>
<dbReference type="AlphaFoldDB" id="C9SLI7"/>
<dbReference type="InterPro" id="IPR011547">
    <property type="entry name" value="SLC26A/SulP_dom"/>
</dbReference>
<dbReference type="KEGG" id="val:VDBG_05664"/>
<dbReference type="PROSITE" id="PS50801">
    <property type="entry name" value="STAS"/>
    <property type="match status" value="1"/>
</dbReference>
<evidence type="ECO:0000259" key="7">
    <source>
        <dbReference type="PROSITE" id="PS50801"/>
    </source>
</evidence>
<evidence type="ECO:0000256" key="6">
    <source>
        <dbReference type="SAM" id="Phobius"/>
    </source>
</evidence>
<evidence type="ECO:0000256" key="5">
    <source>
        <dbReference type="SAM" id="MobiDB-lite"/>
    </source>
</evidence>
<dbReference type="Pfam" id="PF00916">
    <property type="entry name" value="Sulfate_transp"/>
    <property type="match status" value="2"/>
</dbReference>
<sequence>MAPSKLSRGLAKALFIDLDYRKNNEPKEAVHSAAESFESIETYEEREPTVAEYLYYHRPTAAGGVRYIKSLFPFWQWIFHYNLSALSTVSTLRSSVSCCTGLSPPPRISRSDCCVMSQLVGICAARRDDHPQYAPENIARSLVLISGAVLLFIGLTRLGWIVEFIPLVAITSFMTGAAFRIACGQVPALLWNQGVKPEQATYLSFGRINNYVIDPSQELVAVGFTNLFGPFLGAYPATGSFSRTAIKSKAGVRTPLAGIFTAVIVLLALYVLTSVFFYIPMASLAGLIIHAVGDLITPPNVVYQFWEVSPLEVVIFFGGVFITIFTNIENGIYFTVAASAALLLLRLAKAKGHFMGKVRIYRVTKDTAGKDVPFNEKGESLGVQTREAYIPVQKDDGTNPVIDIQSPYPGVFVYRFGEGFNYTNCAHYMDVLSAHVFKETRRTILDKFEKLGDRPWNDPGPRRGAKIDLNDSRPILRAIVLDFAAVNNVDVTSIQTLIDVRNQLDRYADPEVVEWHFANVTNRWTRRALGVAGFGYPSLKDEPNLGRWKPIFSVAATDASSDSIEKKGPIERTASRDEEDVIAPTRSVGVAQLANRGDGKLAAVQGMNRPFFHIDVAAAVESATANAEAKGEVSGRSSPTEKQ</sequence>
<proteinExistence type="predicted"/>
<dbReference type="eggNOG" id="KOG0236">
    <property type="taxonomic scope" value="Eukaryota"/>
</dbReference>
<feature type="compositionally biased region" description="Basic and acidic residues" evidence="5">
    <location>
        <begin position="629"/>
        <end position="643"/>
    </location>
</feature>
<dbReference type="InterPro" id="IPR002645">
    <property type="entry name" value="STAS_dom"/>
</dbReference>
<evidence type="ECO:0000256" key="1">
    <source>
        <dbReference type="ARBA" id="ARBA00004141"/>
    </source>
</evidence>
<gene>
    <name evidence="8" type="ORF">VDBG_05664</name>
</gene>
<protein>
    <submittedName>
        <fullName evidence="8">Sulfate permease</fullName>
    </submittedName>
</protein>
<feature type="region of interest" description="Disordered" evidence="5">
    <location>
        <begin position="623"/>
        <end position="643"/>
    </location>
</feature>
<evidence type="ECO:0000256" key="2">
    <source>
        <dbReference type="ARBA" id="ARBA00022692"/>
    </source>
</evidence>
<dbReference type="EMBL" id="DS985219">
    <property type="protein sequence ID" value="EEY19555.1"/>
    <property type="molecule type" value="Genomic_DNA"/>
</dbReference>
<accession>C9SLI7</accession>
<feature type="transmembrane region" description="Helical" evidence="6">
    <location>
        <begin position="331"/>
        <end position="348"/>
    </location>
</feature>
<keyword evidence="4 6" id="KW-0472">Membrane</keyword>
<reference evidence="9" key="1">
    <citation type="journal article" date="2011" name="PLoS Pathog.">
        <title>Comparative genomics yields insights into niche adaptation of plant vascular wilt pathogens.</title>
        <authorList>
            <person name="Klosterman S.J."/>
            <person name="Subbarao K.V."/>
            <person name="Kang S."/>
            <person name="Veronese P."/>
            <person name="Gold S.E."/>
            <person name="Thomma B.P.H.J."/>
            <person name="Chen Z."/>
            <person name="Henrissat B."/>
            <person name="Lee Y.-H."/>
            <person name="Park J."/>
            <person name="Garcia-Pedrajas M.D."/>
            <person name="Barbara D.J."/>
            <person name="Anchieta A."/>
            <person name="de Jonge R."/>
            <person name="Santhanam P."/>
            <person name="Maruthachalam K."/>
            <person name="Atallah Z."/>
            <person name="Amyotte S.G."/>
            <person name="Paz Z."/>
            <person name="Inderbitzin P."/>
            <person name="Hayes R.J."/>
            <person name="Heiman D.I."/>
            <person name="Young S."/>
            <person name="Zeng Q."/>
            <person name="Engels R."/>
            <person name="Galagan J."/>
            <person name="Cuomo C.A."/>
            <person name="Dobinson K.F."/>
            <person name="Ma L.-J."/>
        </authorList>
    </citation>
    <scope>NUCLEOTIDE SEQUENCE [LARGE SCALE GENOMIC DNA]</scope>
    <source>
        <strain evidence="9">VaMs.102 / ATCC MYA-4576 / FGSC 10136</strain>
    </source>
</reference>
<name>C9SLI7_VERA1</name>
<evidence type="ECO:0000313" key="9">
    <source>
        <dbReference type="Proteomes" id="UP000008698"/>
    </source>
</evidence>
<keyword evidence="2 6" id="KW-0812">Transmembrane</keyword>
<keyword evidence="3 6" id="KW-1133">Transmembrane helix</keyword>
<dbReference type="GO" id="GO:0055085">
    <property type="term" value="P:transmembrane transport"/>
    <property type="evidence" value="ECO:0007669"/>
    <property type="project" value="InterPro"/>
</dbReference>
<dbReference type="OrthoDB" id="288203at2759"/>
<feature type="domain" description="STAS" evidence="7">
    <location>
        <begin position="409"/>
        <end position="534"/>
    </location>
</feature>
<dbReference type="PANTHER" id="PTHR11814">
    <property type="entry name" value="SULFATE TRANSPORTER"/>
    <property type="match status" value="1"/>
</dbReference>
<dbReference type="Gene3D" id="3.30.750.24">
    <property type="entry name" value="STAS domain"/>
    <property type="match status" value="1"/>
</dbReference>
<organism evidence="9">
    <name type="scientific">Verticillium alfalfae (strain VaMs.102 / ATCC MYA-4576 / FGSC 10136)</name>
    <name type="common">Verticillium wilt of alfalfa</name>
    <name type="synonym">Verticillium albo-atrum</name>
    <dbReference type="NCBI Taxonomy" id="526221"/>
    <lineage>
        <taxon>Eukaryota</taxon>
        <taxon>Fungi</taxon>
        <taxon>Dikarya</taxon>
        <taxon>Ascomycota</taxon>
        <taxon>Pezizomycotina</taxon>
        <taxon>Sordariomycetes</taxon>
        <taxon>Hypocreomycetidae</taxon>
        <taxon>Glomerellales</taxon>
        <taxon>Plectosphaerellaceae</taxon>
        <taxon>Verticillium</taxon>
    </lineage>
</organism>
<evidence type="ECO:0000256" key="3">
    <source>
        <dbReference type="ARBA" id="ARBA00022989"/>
    </source>
</evidence>
<feature type="transmembrane region" description="Helical" evidence="6">
    <location>
        <begin position="137"/>
        <end position="158"/>
    </location>
</feature>
<dbReference type="HOGENOM" id="CLU_003182_8_1_1"/>
<dbReference type="STRING" id="526221.C9SLI7"/>
<dbReference type="Proteomes" id="UP000008698">
    <property type="component" value="Unassembled WGS sequence"/>
</dbReference>
<feature type="transmembrane region" description="Helical" evidence="6">
    <location>
        <begin position="308"/>
        <end position="325"/>
    </location>
</feature>
<feature type="transmembrane region" description="Helical" evidence="6">
    <location>
        <begin position="250"/>
        <end position="271"/>
    </location>
</feature>
<dbReference type="RefSeq" id="XP_003004551.1">
    <property type="nucleotide sequence ID" value="XM_003004505.1"/>
</dbReference>
<dbReference type="FunFam" id="3.30.750.24:FF:000024">
    <property type="entry name" value="Sulfate permease 2"/>
    <property type="match status" value="1"/>
</dbReference>
<dbReference type="InterPro" id="IPR001902">
    <property type="entry name" value="SLC26A/SulP_fam"/>
</dbReference>
<dbReference type="GeneID" id="9531542"/>
<dbReference type="GO" id="GO:0016020">
    <property type="term" value="C:membrane"/>
    <property type="evidence" value="ECO:0007669"/>
    <property type="project" value="UniProtKB-SubCell"/>
</dbReference>
<comment type="subcellular location">
    <subcellularLocation>
        <location evidence="1">Membrane</location>
        <topology evidence="1">Multi-pass membrane protein</topology>
    </subcellularLocation>
</comment>
<keyword evidence="9" id="KW-1185">Reference proteome</keyword>
<evidence type="ECO:0000313" key="8">
    <source>
        <dbReference type="EMBL" id="EEY19555.1"/>
    </source>
</evidence>
<dbReference type="CDD" id="cd07042">
    <property type="entry name" value="STAS_SulP_like_sulfate_transporter"/>
    <property type="match status" value="1"/>
</dbReference>
<evidence type="ECO:0000256" key="4">
    <source>
        <dbReference type="ARBA" id="ARBA00023136"/>
    </source>
</evidence>